<organism evidence="2 3">
    <name type="scientific">Coemansia brasiliensis</name>
    <dbReference type="NCBI Taxonomy" id="2650707"/>
    <lineage>
        <taxon>Eukaryota</taxon>
        <taxon>Fungi</taxon>
        <taxon>Fungi incertae sedis</taxon>
        <taxon>Zoopagomycota</taxon>
        <taxon>Kickxellomycotina</taxon>
        <taxon>Kickxellomycetes</taxon>
        <taxon>Kickxellales</taxon>
        <taxon>Kickxellaceae</taxon>
        <taxon>Coemansia</taxon>
    </lineage>
</organism>
<dbReference type="GO" id="GO:0005730">
    <property type="term" value="C:nucleolus"/>
    <property type="evidence" value="ECO:0007669"/>
    <property type="project" value="TreeGrafter"/>
</dbReference>
<dbReference type="OrthoDB" id="160374at2759"/>
<protein>
    <recommendedName>
        <fullName evidence="1">Nucleolar 27S pre-rRNA processing Urb2/Npa2 C-terminal domain-containing protein</fullName>
    </recommendedName>
</protein>
<dbReference type="Pfam" id="PF10441">
    <property type="entry name" value="Urb2"/>
    <property type="match status" value="2"/>
</dbReference>
<feature type="domain" description="Nucleolar 27S pre-rRNA processing Urb2/Npa2 C-terminal" evidence="1">
    <location>
        <begin position="1465"/>
        <end position="1542"/>
    </location>
</feature>
<name>A0A9W8IFW3_9FUNG</name>
<dbReference type="InterPro" id="IPR052609">
    <property type="entry name" value="Ribosome_Biogenesis_Reg"/>
</dbReference>
<sequence>MDIQNVLSGPIMPLFLKAFADNSQIKDVRYATEIARLWKFIIQSTGDGLEKVSTHPDQLVQLFILQGNAYIEVCSGRDSQLEHSLREAVLQTAYAIRRTCETSLNQRKMFDLFDENLVFLCLRIVGISAESAQLQEQILDMLHVCLFSAECISRLVAVLTNKPTKLADGEKSYVIRFFDLLSAAIDTQDVGLRAEYALALPGLLNRYLQAATLACSETRSMATTTLGLSAVAANPLNLTQAETSSSCLAMYTFMYNLLSPLKADENILAASNQLAKVYFGNQSFGTVSNSNAINGDLYQRQVDSLSEWLETIIRPILDDSNEAASAILLALEGISLVLDAGPELVQKHSERVLQAFSRIPTEIADKSTEVLKHLILTFKKARKLDLVISSIARIQENPSCKQSQSVNLLIAPEFLNELGQAVSQAMPYAQVSACINTLTDTIAAKATMALEGGGSSKRRRLSHKKSDTKVIQATTMEYETVIEMLTTVTATFVLASITTINTEHQCVQFSKLLANTYKQLMEALSLAECAWERLLLHYVFMEAGSRLNGTERWLESCMYPEQVCRHIMPASTFIADNPRTATLGMVVAFQTAAHWSVFQSSIVAGIIPKSVVAQINMNAAAAATRNMISSLFPSECLSWSVTTSTQGSGWELWDGQAHTISKLNFMSAQWALLSDWLELTCEYADSKAIRNISLRIVAGLAQPPTSMRGDAHALLNSADFFEILAIRREFVPALAEHALLLFKQQAESLKAESKLPKFISKVSAVLELMVSHCNSDIAKSKQTEVIGSKLVDILTKSQSKSTHVLTAEQASIWRHLLQSLLQFPDAYWEPTYAHILFALVLAVDVGVASTCHKTDDAESIRTLAFSLLERWLHSMPSVVTDMPSYIESAIVHWIAVYEQAASDSLAKQTQSLLSASMRVLAQAGFGQSKTAADSINRKLCAALLDRLDHSTSSSMYTLVLDMVNMISISAQQYAAKIAARQNSEKWAALLQPRIDKAAQKIVAQLTAATNNSAIDAQAACVVGIYTVLQRLHSNATGVSLTVHSDIAAGLALNREPRIGSCFELAMVAYAIHTLSMPAEATATNLAFLVRQLAADALYSIDMQQMINSILAAITGTAGDKTLLFSDAIISYAAEPLLKKLDATSFAVAFTSFLQTMMLGSQAPLVCSKFVQAIVRLAHKHDGDEQGIQRQRTVQRRVGTVLAAVHSYAKGSYNAGVASDVLCIVNELVVVSGLRCTMNDISETLNIIDTVLAMPLRLSSSAEEVAALYCLVCRALSGIIRRHTNIVLDSISLLTGVLRLLLHAFVTPALPRQSEDSVEMDASTTSWIIASAPFSAACAEAYSRVLNDLCQARKSDFSTAKQGTAETGLGAEMNRDYVKMTRGTGAANAASVLTGYVSYIIAEYCVIQAGGASSWGLRNIYGKWTNTTFRGLSWRQTPIVELVNIEPGCVKADSTTAFKTQGTIGSPAIREALLPGWYALLDIMTSDDRQMLLALLAGQPTGDRQYMSSTVWPSIFGPGRYDGASEVLKGLYQSYSDFYKYTGHV</sequence>
<feature type="domain" description="Nucleolar 27S pre-rRNA processing Urb2/Npa2 C-terminal" evidence="1">
    <location>
        <begin position="1235"/>
        <end position="1409"/>
    </location>
</feature>
<dbReference type="EMBL" id="JANBUW010000032">
    <property type="protein sequence ID" value="KAJ2850440.1"/>
    <property type="molecule type" value="Genomic_DNA"/>
</dbReference>
<accession>A0A9W8IFW3</accession>
<dbReference type="Proteomes" id="UP001139887">
    <property type="component" value="Unassembled WGS sequence"/>
</dbReference>
<dbReference type="PANTHER" id="PTHR15682:SF2">
    <property type="entry name" value="UNHEALTHY RIBOSOME BIOGENESIS PROTEIN 2 HOMOLOG"/>
    <property type="match status" value="1"/>
</dbReference>
<evidence type="ECO:0000313" key="3">
    <source>
        <dbReference type="Proteomes" id="UP001139887"/>
    </source>
</evidence>
<dbReference type="GO" id="GO:0042254">
    <property type="term" value="P:ribosome biogenesis"/>
    <property type="evidence" value="ECO:0007669"/>
    <property type="project" value="TreeGrafter"/>
</dbReference>
<proteinExistence type="predicted"/>
<evidence type="ECO:0000313" key="2">
    <source>
        <dbReference type="EMBL" id="KAJ2850440.1"/>
    </source>
</evidence>
<comment type="caution">
    <text evidence="2">The sequence shown here is derived from an EMBL/GenBank/DDBJ whole genome shotgun (WGS) entry which is preliminary data.</text>
</comment>
<keyword evidence="3" id="KW-1185">Reference proteome</keyword>
<reference evidence="2" key="1">
    <citation type="submission" date="2022-07" db="EMBL/GenBank/DDBJ databases">
        <title>Phylogenomic reconstructions and comparative analyses of Kickxellomycotina fungi.</title>
        <authorList>
            <person name="Reynolds N.K."/>
            <person name="Stajich J.E."/>
            <person name="Barry K."/>
            <person name="Grigoriev I.V."/>
            <person name="Crous P."/>
            <person name="Smith M.E."/>
        </authorList>
    </citation>
    <scope>NUCLEOTIDE SEQUENCE</scope>
    <source>
        <strain evidence="2">NRRL 1566</strain>
    </source>
</reference>
<dbReference type="PANTHER" id="PTHR15682">
    <property type="entry name" value="UNHEALTHY RIBOSOME BIOGENESIS PROTEIN 2 HOMOLOG"/>
    <property type="match status" value="1"/>
</dbReference>
<gene>
    <name evidence="2" type="ORF">IWW36_001878</name>
</gene>
<evidence type="ECO:0000259" key="1">
    <source>
        <dbReference type="Pfam" id="PF10441"/>
    </source>
</evidence>
<dbReference type="InterPro" id="IPR018849">
    <property type="entry name" value="Urb2/Npa2_C"/>
</dbReference>